<dbReference type="Proteomes" id="UP001197875">
    <property type="component" value="Unassembled WGS sequence"/>
</dbReference>
<organism evidence="1 2">
    <name type="scientific">Fusicatenibacter faecihominis</name>
    <dbReference type="NCBI Taxonomy" id="2881276"/>
    <lineage>
        <taxon>Bacteria</taxon>
        <taxon>Bacillati</taxon>
        <taxon>Bacillota</taxon>
        <taxon>Clostridia</taxon>
        <taxon>Lachnospirales</taxon>
        <taxon>Lachnospiraceae</taxon>
        <taxon>Fusicatenibacter</taxon>
    </lineage>
</organism>
<gene>
    <name evidence="1" type="ORF">LKD71_07665</name>
</gene>
<dbReference type="Gene3D" id="3.40.50.2300">
    <property type="match status" value="1"/>
</dbReference>
<dbReference type="RefSeq" id="WP_227614966.1">
    <property type="nucleotide sequence ID" value="NZ_JAJEPR010000010.1"/>
</dbReference>
<comment type="caution">
    <text evidence="1">The sequence shown here is derived from an EMBL/GenBank/DDBJ whole genome shotgun (WGS) entry which is preliminary data.</text>
</comment>
<evidence type="ECO:0000313" key="1">
    <source>
        <dbReference type="EMBL" id="MCC2189680.1"/>
    </source>
</evidence>
<dbReference type="AlphaFoldDB" id="A0AAE3DSF1"/>
<dbReference type="SUPFAM" id="SSF53822">
    <property type="entry name" value="Periplasmic binding protein-like I"/>
    <property type="match status" value="1"/>
</dbReference>
<accession>A0AAE3DSF1</accession>
<protein>
    <submittedName>
        <fullName evidence="1">Uncharacterized protein</fullName>
    </submittedName>
</protein>
<reference evidence="1 2" key="1">
    <citation type="submission" date="2021-10" db="EMBL/GenBank/DDBJ databases">
        <title>Anaerobic single-cell dispensing facilitates the cultivation of human gut bacteria.</title>
        <authorList>
            <person name="Afrizal A."/>
        </authorList>
    </citation>
    <scope>NUCLEOTIDE SEQUENCE [LARGE SCALE GENOMIC DNA]</scope>
    <source>
        <strain evidence="1 2">CLA-AA-H277</strain>
    </source>
</reference>
<keyword evidence="2" id="KW-1185">Reference proteome</keyword>
<proteinExistence type="predicted"/>
<name>A0AAE3DSF1_9FIRM</name>
<dbReference type="InterPro" id="IPR028082">
    <property type="entry name" value="Peripla_BP_I"/>
</dbReference>
<sequence length="80" mass="9078">MTSENYLGGYLAGSYLARKNHQRIGFVAGRRDAYTIVQRTSGFLNALKDAKLPAYPKLYSYDLNGQMGGKEQMRRLFLLL</sequence>
<dbReference type="EMBL" id="JAJEPR010000010">
    <property type="protein sequence ID" value="MCC2189680.1"/>
    <property type="molecule type" value="Genomic_DNA"/>
</dbReference>
<evidence type="ECO:0000313" key="2">
    <source>
        <dbReference type="Proteomes" id="UP001197875"/>
    </source>
</evidence>